<evidence type="ECO:0000313" key="2">
    <source>
        <dbReference type="EMBL" id="GBH11515.1"/>
    </source>
</evidence>
<name>A0A2V0QML7_PSESF</name>
<proteinExistence type="predicted"/>
<gene>
    <name evidence="2" type="ORF">KPSA1_04956</name>
</gene>
<protein>
    <submittedName>
        <fullName evidence="2">Transposase</fullName>
    </submittedName>
</protein>
<dbReference type="AlphaFoldDB" id="A0A2V0QML7"/>
<sequence>MWLYPHFWALMSLKIEVAVVVRALRQLQGGGYARLSDSTQRRTISELERAKVGVTFDKLAELAHALEFDLPTFVVLCIALQKKVDPESVVDSTAACLARFRSAGGIDLMHGEHVDGTLVKRSRGKPRSEHAVAEIHRLKAEGKNASEIARELGIPRSTVRDRWDS</sequence>
<accession>A0A2V0QML7</accession>
<dbReference type="EMBL" id="BGJZ01000242">
    <property type="protein sequence ID" value="GBH11515.1"/>
    <property type="molecule type" value="Genomic_DNA"/>
</dbReference>
<dbReference type="SUPFAM" id="SSF47413">
    <property type="entry name" value="lambda repressor-like DNA-binding domains"/>
    <property type="match status" value="1"/>
</dbReference>
<comment type="caution">
    <text evidence="2">The sequence shown here is derived from an EMBL/GenBank/DDBJ whole genome shotgun (WGS) entry which is preliminary data.</text>
</comment>
<dbReference type="InterPro" id="IPR010982">
    <property type="entry name" value="Lambda_DNA-bd_dom_sf"/>
</dbReference>
<dbReference type="InterPro" id="IPR001387">
    <property type="entry name" value="Cro/C1-type_HTH"/>
</dbReference>
<dbReference type="PROSITE" id="PS50943">
    <property type="entry name" value="HTH_CROC1"/>
    <property type="match status" value="1"/>
</dbReference>
<dbReference type="Proteomes" id="UP000247480">
    <property type="component" value="Unassembled WGS sequence"/>
</dbReference>
<organism evidence="2 3">
    <name type="scientific">Pseudomonas syringae pv. actinidiae</name>
    <dbReference type="NCBI Taxonomy" id="103796"/>
    <lineage>
        <taxon>Bacteria</taxon>
        <taxon>Pseudomonadati</taxon>
        <taxon>Pseudomonadota</taxon>
        <taxon>Gammaproteobacteria</taxon>
        <taxon>Pseudomonadales</taxon>
        <taxon>Pseudomonadaceae</taxon>
        <taxon>Pseudomonas</taxon>
        <taxon>Pseudomonas syringae</taxon>
    </lineage>
</organism>
<reference evidence="2 3" key="1">
    <citation type="submission" date="2018-04" db="EMBL/GenBank/DDBJ databases">
        <title>Draft genome sequence of Pseudomonas syringae pv. actinidiae biovar 1 strains isolated from kiwifruit in Kagawa prefecture.</title>
        <authorList>
            <person name="Tabuchi M."/>
            <person name="Saito M."/>
            <person name="Fujiwara S."/>
            <person name="Sasa N."/>
            <person name="Akimitsu K."/>
            <person name="Gomi K."/>
            <person name="Konishi-Sugita S."/>
            <person name="Hamano K."/>
            <person name="Kataoka I."/>
        </authorList>
    </citation>
    <scope>NUCLEOTIDE SEQUENCE [LARGE SCALE GENOMIC DNA]</scope>
    <source>
        <strain evidence="2 3">MAFF212206</strain>
    </source>
</reference>
<dbReference type="Gene3D" id="1.10.10.60">
    <property type="entry name" value="Homeodomain-like"/>
    <property type="match status" value="1"/>
</dbReference>
<dbReference type="Pfam" id="PF13384">
    <property type="entry name" value="HTH_23"/>
    <property type="match status" value="1"/>
</dbReference>
<evidence type="ECO:0000259" key="1">
    <source>
        <dbReference type="PROSITE" id="PS50943"/>
    </source>
</evidence>
<feature type="domain" description="HTH cro/C1-type" evidence="1">
    <location>
        <begin position="41"/>
        <end position="73"/>
    </location>
</feature>
<dbReference type="GO" id="GO:0003677">
    <property type="term" value="F:DNA binding"/>
    <property type="evidence" value="ECO:0007669"/>
    <property type="project" value="InterPro"/>
</dbReference>
<evidence type="ECO:0000313" key="3">
    <source>
        <dbReference type="Proteomes" id="UP000247480"/>
    </source>
</evidence>